<comment type="caution">
    <text evidence="6">The sequence shown here is derived from an EMBL/GenBank/DDBJ whole genome shotgun (WGS) entry which is preliminary data.</text>
</comment>
<keyword evidence="7" id="KW-1185">Reference proteome</keyword>
<organism evidence="6 7">
    <name type="scientific">Populibacterium corticicola</name>
    <dbReference type="NCBI Taxonomy" id="1812826"/>
    <lineage>
        <taxon>Bacteria</taxon>
        <taxon>Bacillati</taxon>
        <taxon>Actinomycetota</taxon>
        <taxon>Actinomycetes</taxon>
        <taxon>Micrococcales</taxon>
        <taxon>Jonesiaceae</taxon>
        <taxon>Populibacterium</taxon>
    </lineage>
</organism>
<evidence type="ECO:0000256" key="3">
    <source>
        <dbReference type="ARBA" id="ARBA00022741"/>
    </source>
</evidence>
<dbReference type="SUPFAM" id="SSF52540">
    <property type="entry name" value="P-loop containing nucleoside triphosphate hydrolases"/>
    <property type="match status" value="2"/>
</dbReference>
<dbReference type="SMART" id="SM00382">
    <property type="entry name" value="AAA"/>
    <property type="match status" value="2"/>
</dbReference>
<dbReference type="PROSITE" id="PS50893">
    <property type="entry name" value="ABC_TRANSPORTER_2"/>
    <property type="match status" value="2"/>
</dbReference>
<reference evidence="7" key="1">
    <citation type="journal article" date="2019" name="Int. J. Syst. Evol. Microbiol.">
        <title>The Global Catalogue of Microorganisms (GCM) 10K type strain sequencing project: providing services to taxonomists for standard genome sequencing and annotation.</title>
        <authorList>
            <consortium name="The Broad Institute Genomics Platform"/>
            <consortium name="The Broad Institute Genome Sequencing Center for Infectious Disease"/>
            <person name="Wu L."/>
            <person name="Ma J."/>
        </authorList>
    </citation>
    <scope>NUCLEOTIDE SEQUENCE [LARGE SCALE GENOMIC DNA]</scope>
    <source>
        <strain evidence="7">KCTC 33576</strain>
    </source>
</reference>
<proteinExistence type="inferred from homology"/>
<evidence type="ECO:0000256" key="4">
    <source>
        <dbReference type="ARBA" id="ARBA00022840"/>
    </source>
</evidence>
<dbReference type="GO" id="GO:0005524">
    <property type="term" value="F:ATP binding"/>
    <property type="evidence" value="ECO:0007669"/>
    <property type="project" value="UniProtKB-KW"/>
</dbReference>
<comment type="similarity">
    <text evidence="1">Belongs to the ABC transporter superfamily.</text>
</comment>
<dbReference type="InterPro" id="IPR017871">
    <property type="entry name" value="ABC_transporter-like_CS"/>
</dbReference>
<dbReference type="EMBL" id="JBHUOP010000007">
    <property type="protein sequence ID" value="MFD2841586.1"/>
    <property type="molecule type" value="Genomic_DNA"/>
</dbReference>
<dbReference type="RefSeq" id="WP_377467738.1">
    <property type="nucleotide sequence ID" value="NZ_JBHUOP010000007.1"/>
</dbReference>
<dbReference type="PANTHER" id="PTHR43776">
    <property type="entry name" value="TRANSPORT ATP-BINDING PROTEIN"/>
    <property type="match status" value="1"/>
</dbReference>
<dbReference type="Pfam" id="PF08352">
    <property type="entry name" value="oligo_HPY"/>
    <property type="match status" value="2"/>
</dbReference>
<dbReference type="PROSITE" id="PS00211">
    <property type="entry name" value="ABC_TRANSPORTER_1"/>
    <property type="match status" value="2"/>
</dbReference>
<dbReference type="Proteomes" id="UP001597391">
    <property type="component" value="Unassembled WGS sequence"/>
</dbReference>
<dbReference type="Gene3D" id="3.40.50.300">
    <property type="entry name" value="P-loop containing nucleotide triphosphate hydrolases"/>
    <property type="match status" value="2"/>
</dbReference>
<evidence type="ECO:0000259" key="5">
    <source>
        <dbReference type="PROSITE" id="PS50893"/>
    </source>
</evidence>
<feature type="domain" description="ABC transporter" evidence="5">
    <location>
        <begin position="4"/>
        <end position="256"/>
    </location>
</feature>
<dbReference type="NCBIfam" id="NF007739">
    <property type="entry name" value="PRK10419.1"/>
    <property type="match status" value="2"/>
</dbReference>
<evidence type="ECO:0000256" key="2">
    <source>
        <dbReference type="ARBA" id="ARBA00022448"/>
    </source>
</evidence>
<dbReference type="PANTHER" id="PTHR43776:SF7">
    <property type="entry name" value="D,D-DIPEPTIDE TRANSPORT ATP-BINDING PROTEIN DDPF-RELATED"/>
    <property type="match status" value="1"/>
</dbReference>
<evidence type="ECO:0000256" key="1">
    <source>
        <dbReference type="ARBA" id="ARBA00005417"/>
    </source>
</evidence>
<evidence type="ECO:0000313" key="6">
    <source>
        <dbReference type="EMBL" id="MFD2841586.1"/>
    </source>
</evidence>
<evidence type="ECO:0000313" key="7">
    <source>
        <dbReference type="Proteomes" id="UP001597391"/>
    </source>
</evidence>
<sequence>MSLLRVSDLSVGYVNPKTKIVDEVVTSVTFDVEPGERVAIVGESGSGKSTTAHALINLLAGGGRLLGGSITLDGREVAHLPERAWPALRGKHVGLVPQDPGVSLDPVVRIGEQVAEAVRQHTRIPKRFARARAVDLLREVGIDNPEGRAAQFPHELSGGMRQRVLIAIAIASEPELIIADEPTSALDVTVQRKILDLLDQVVEKSGAAWLFITHDLSVAAERSDRIIVMHQGTIVEQGPTEQLLNSPTHEYTRRLLAADPTHAPYRPFSSEQTAKNTSVALEVRDLSKSFALRGTKSVVRAVQDVSFSVPRGQTLALVGESGSGKSTITRLVLGLERPDRGQVLCDGVAVVGAYARSGWTAHREVLRTLKGFRRRAGLVYQNPYASLDPSFSVFELIAEPLRAVGVPQADIDSRVPELLDAVGLSRDFTQRRPRALSGGQRQRVAIARALAFDPEILILDEPTSALDVSVQKQILDLLVTLQEERGLTYLFVTHDLAVVRGFAHRVVVMSAGEAVEEGDTRAVFEQPQHHYTRELLASRTGDVGSVSVR</sequence>
<dbReference type="Pfam" id="PF00005">
    <property type="entry name" value="ABC_tran"/>
    <property type="match status" value="2"/>
</dbReference>
<keyword evidence="3" id="KW-0547">Nucleotide-binding</keyword>
<dbReference type="InterPro" id="IPR027417">
    <property type="entry name" value="P-loop_NTPase"/>
</dbReference>
<dbReference type="NCBIfam" id="NF008453">
    <property type="entry name" value="PRK11308.1"/>
    <property type="match status" value="2"/>
</dbReference>
<accession>A0ABW5XKN1</accession>
<dbReference type="InterPro" id="IPR003439">
    <property type="entry name" value="ABC_transporter-like_ATP-bd"/>
</dbReference>
<dbReference type="InterPro" id="IPR003593">
    <property type="entry name" value="AAA+_ATPase"/>
</dbReference>
<keyword evidence="2" id="KW-0813">Transport</keyword>
<dbReference type="CDD" id="cd03257">
    <property type="entry name" value="ABC_NikE_OppD_transporters"/>
    <property type="match status" value="2"/>
</dbReference>
<keyword evidence="4 6" id="KW-0067">ATP-binding</keyword>
<dbReference type="InterPro" id="IPR013563">
    <property type="entry name" value="Oligopep_ABC_C"/>
</dbReference>
<gene>
    <name evidence="6" type="ORF">ACFSYH_13555</name>
</gene>
<dbReference type="InterPro" id="IPR050319">
    <property type="entry name" value="ABC_transp_ATP-bind"/>
</dbReference>
<name>A0ABW5XKN1_9MICO</name>
<protein>
    <submittedName>
        <fullName evidence="6">Dipeptide ABC transporter ATP-binding protein</fullName>
    </submittedName>
</protein>
<feature type="domain" description="ABC transporter" evidence="5">
    <location>
        <begin position="281"/>
        <end position="536"/>
    </location>
</feature>